<dbReference type="EC" id="3.-.-.-" evidence="3"/>
<feature type="chain" id="PRO_5046351728" evidence="1">
    <location>
        <begin position="27"/>
        <end position="440"/>
    </location>
</feature>
<dbReference type="PANTHER" id="PTHR43283">
    <property type="entry name" value="BETA-LACTAMASE-RELATED"/>
    <property type="match status" value="1"/>
</dbReference>
<feature type="domain" description="Beta-lactamase-related" evidence="2">
    <location>
        <begin position="129"/>
        <end position="415"/>
    </location>
</feature>
<dbReference type="Proteomes" id="UP001174908">
    <property type="component" value="Unassembled WGS sequence"/>
</dbReference>
<protein>
    <submittedName>
        <fullName evidence="3">Serine hydrolase</fullName>
        <ecNumber evidence="3">3.-.-.-</ecNumber>
    </submittedName>
</protein>
<dbReference type="InterPro" id="IPR050789">
    <property type="entry name" value="Diverse_Enzym_Activities"/>
</dbReference>
<comment type="caution">
    <text evidence="3">The sequence shown here is derived from an EMBL/GenBank/DDBJ whole genome shotgun (WGS) entry which is preliminary data.</text>
</comment>
<proteinExistence type="predicted"/>
<organism evidence="3 4">
    <name type="scientific">Variovorax dokdonensis</name>
    <dbReference type="NCBI Taxonomy" id="344883"/>
    <lineage>
        <taxon>Bacteria</taxon>
        <taxon>Pseudomonadati</taxon>
        <taxon>Pseudomonadota</taxon>
        <taxon>Betaproteobacteria</taxon>
        <taxon>Burkholderiales</taxon>
        <taxon>Comamonadaceae</taxon>
        <taxon>Variovorax</taxon>
    </lineage>
</organism>
<dbReference type="Gene3D" id="3.40.710.10">
    <property type="entry name" value="DD-peptidase/beta-lactamase superfamily"/>
    <property type="match status" value="1"/>
</dbReference>
<reference evidence="3" key="1">
    <citation type="submission" date="2023-06" db="EMBL/GenBank/DDBJ databases">
        <authorList>
            <person name="Jiang Y."/>
            <person name="Liu Q."/>
        </authorList>
    </citation>
    <scope>NUCLEOTIDE SEQUENCE</scope>
    <source>
        <strain evidence="3">CGMCC 1.12089</strain>
    </source>
</reference>
<feature type="signal peptide" evidence="1">
    <location>
        <begin position="1"/>
        <end position="26"/>
    </location>
</feature>
<dbReference type="SUPFAM" id="SSF56601">
    <property type="entry name" value="beta-lactamase/transpeptidase-like"/>
    <property type="match status" value="1"/>
</dbReference>
<evidence type="ECO:0000259" key="2">
    <source>
        <dbReference type="Pfam" id="PF00144"/>
    </source>
</evidence>
<dbReference type="EMBL" id="JASZYV010000003">
    <property type="protein sequence ID" value="MDM0045869.1"/>
    <property type="molecule type" value="Genomic_DNA"/>
</dbReference>
<name>A0ABT7ND37_9BURK</name>
<keyword evidence="4" id="KW-1185">Reference proteome</keyword>
<keyword evidence="3" id="KW-0378">Hydrolase</keyword>
<keyword evidence="1" id="KW-0732">Signal</keyword>
<sequence>MRSKTATLTVTCTAIAAAFLCLSAAAQSPAPLDAAASDPAVMGWMKGAPPPADKTIQRADASYYKFPQTRWSFSNWSQFMPTHSVWRGEGAVAKLSGASDGKLEQLHFKPMNGGQDMTVAQALAAGYTDSVVVLHKGKIAYERYWGVTSAHTQHIAMSVTKSFVGTLAATLIAEGKLDPKALVTQYIPELKESGFAQATVQDVLDMTSGVRFSENYADPKAEIWTYVRAGGILPRPADYSGPTNFYDFAKTVDKANEPGSTFAYQTVNSDVAGWLVRRVSGKNVGELLSERIWSKLGAERDGIFALDSAGNEFAGGGLNVTTRDLARFGEMMRLDGRYNGQVIVPKAAVDSIRAGGNREVFATPANALLKGWSYKDMWWISHDDHGAYMARGVHGQAIYIDPKAQVVIARFASHPAAANSASDPVMLPMYRAISDELMQH</sequence>
<evidence type="ECO:0000256" key="1">
    <source>
        <dbReference type="SAM" id="SignalP"/>
    </source>
</evidence>
<evidence type="ECO:0000313" key="3">
    <source>
        <dbReference type="EMBL" id="MDM0045869.1"/>
    </source>
</evidence>
<dbReference type="GO" id="GO:0016787">
    <property type="term" value="F:hydrolase activity"/>
    <property type="evidence" value="ECO:0007669"/>
    <property type="project" value="UniProtKB-KW"/>
</dbReference>
<dbReference type="InterPro" id="IPR001466">
    <property type="entry name" value="Beta-lactam-related"/>
</dbReference>
<gene>
    <name evidence="3" type="ORF">QTH91_15380</name>
</gene>
<dbReference type="InterPro" id="IPR012338">
    <property type="entry name" value="Beta-lactam/transpept-like"/>
</dbReference>
<dbReference type="Pfam" id="PF00144">
    <property type="entry name" value="Beta-lactamase"/>
    <property type="match status" value="1"/>
</dbReference>
<dbReference type="PANTHER" id="PTHR43283:SF7">
    <property type="entry name" value="BETA-LACTAMASE-RELATED DOMAIN-CONTAINING PROTEIN"/>
    <property type="match status" value="1"/>
</dbReference>
<accession>A0ABT7ND37</accession>
<evidence type="ECO:0000313" key="4">
    <source>
        <dbReference type="Proteomes" id="UP001174908"/>
    </source>
</evidence>
<dbReference type="RefSeq" id="WP_286660975.1">
    <property type="nucleotide sequence ID" value="NZ_JASZYV010000003.1"/>
</dbReference>